<gene>
    <name evidence="1" type="ORF">GBK04_25690</name>
</gene>
<dbReference type="Proteomes" id="UP000479293">
    <property type="component" value="Unassembled WGS sequence"/>
</dbReference>
<comment type="caution">
    <text evidence="1">The sequence shown here is derived from an EMBL/GenBank/DDBJ whole genome shotgun (WGS) entry which is preliminary data.</text>
</comment>
<sequence>MNYTTMEVFAGTSFEKAAAKAKGLAAQTNGTVEFRFNGVTVRVLDDTDLDHLHRDYNNQSYLGWKIVGPRPMPAYPPSLQRKLDKAKLDRQKIREQEYAEYLARTYL</sequence>
<dbReference type="RefSeq" id="WP_152764738.1">
    <property type="nucleotide sequence ID" value="NZ_WHLY01000002.1"/>
</dbReference>
<keyword evidence="2" id="KW-1185">Reference proteome</keyword>
<accession>A0A7C9FBE6</accession>
<dbReference type="AlphaFoldDB" id="A0A7C9FBE6"/>
<reference evidence="1 2" key="1">
    <citation type="submission" date="2019-10" db="EMBL/GenBank/DDBJ databases">
        <title>Draft Genome Sequence of Cytophagaceae sp. SJW1-29.</title>
        <authorList>
            <person name="Choi A."/>
        </authorList>
    </citation>
    <scope>NUCLEOTIDE SEQUENCE [LARGE SCALE GENOMIC DNA]</scope>
    <source>
        <strain evidence="1 2">SJW1-29</strain>
    </source>
</reference>
<name>A0A7C9FBE6_9BACT</name>
<protein>
    <submittedName>
        <fullName evidence="1">Uncharacterized protein</fullName>
    </submittedName>
</protein>
<evidence type="ECO:0000313" key="1">
    <source>
        <dbReference type="EMBL" id="MPR36644.1"/>
    </source>
</evidence>
<organism evidence="1 2">
    <name type="scientific">Salmonirosea aquatica</name>
    <dbReference type="NCBI Taxonomy" id="2654236"/>
    <lineage>
        <taxon>Bacteria</taxon>
        <taxon>Pseudomonadati</taxon>
        <taxon>Bacteroidota</taxon>
        <taxon>Cytophagia</taxon>
        <taxon>Cytophagales</taxon>
        <taxon>Spirosomataceae</taxon>
        <taxon>Salmonirosea</taxon>
    </lineage>
</organism>
<proteinExistence type="predicted"/>
<dbReference type="EMBL" id="WHLY01000002">
    <property type="protein sequence ID" value="MPR36644.1"/>
    <property type="molecule type" value="Genomic_DNA"/>
</dbReference>
<evidence type="ECO:0000313" key="2">
    <source>
        <dbReference type="Proteomes" id="UP000479293"/>
    </source>
</evidence>